<keyword evidence="2" id="KW-1185">Reference proteome</keyword>
<comment type="caution">
    <text evidence="1">The sequence shown here is derived from an EMBL/GenBank/DDBJ whole genome shotgun (WGS) entry which is preliminary data.</text>
</comment>
<dbReference type="Proteomes" id="UP000478148">
    <property type="component" value="Unassembled WGS sequence"/>
</dbReference>
<reference evidence="1 2" key="1">
    <citation type="submission" date="2020-02" db="EMBL/GenBank/DDBJ databases">
        <title>Draft Genome Sequence of Verrucosispora sp. Strain CWR15, Isolated from Gulf of Mexico Sponge.</title>
        <authorList>
            <person name="Kennedy S.J."/>
            <person name="Cella E."/>
            <person name="Azarian T."/>
            <person name="Baker B.J."/>
            <person name="Shaw L.N."/>
        </authorList>
    </citation>
    <scope>NUCLEOTIDE SEQUENCE [LARGE SCALE GENOMIC DNA]</scope>
    <source>
        <strain evidence="1 2">CWR15</strain>
    </source>
</reference>
<proteinExistence type="predicted"/>
<evidence type="ECO:0000313" key="1">
    <source>
        <dbReference type="EMBL" id="NGM14344.1"/>
    </source>
</evidence>
<gene>
    <name evidence="1" type="ORF">ENC19_17560</name>
</gene>
<dbReference type="RefSeq" id="WP_164448221.1">
    <property type="nucleotide sequence ID" value="NZ_SAIY01000005.1"/>
</dbReference>
<dbReference type="EMBL" id="SAIY01000005">
    <property type="protein sequence ID" value="NGM14344.1"/>
    <property type="molecule type" value="Genomic_DNA"/>
</dbReference>
<protein>
    <submittedName>
        <fullName evidence="1">Uncharacterized protein</fullName>
    </submittedName>
</protein>
<evidence type="ECO:0000313" key="2">
    <source>
        <dbReference type="Proteomes" id="UP000478148"/>
    </source>
</evidence>
<name>A0A6M1L7V8_9ACTN</name>
<accession>A0A6M1L7V8</accession>
<organism evidence="1 2">
    <name type="scientific">Verrucosispora sioxanthis</name>
    <dbReference type="NCBI Taxonomy" id="2499994"/>
    <lineage>
        <taxon>Bacteria</taxon>
        <taxon>Bacillati</taxon>
        <taxon>Actinomycetota</taxon>
        <taxon>Actinomycetes</taxon>
        <taxon>Micromonosporales</taxon>
        <taxon>Micromonosporaceae</taxon>
        <taxon>Micromonospora</taxon>
    </lineage>
</organism>
<dbReference type="AlphaFoldDB" id="A0A6M1L7V8"/>
<sequence length="174" mass="19263">MTNILPRLGIDIGRVIIDGPAHPGGGDTAFFSGDEATMLATPEVPGAVETIARLVPLFDGRVWLVSKCGPRVQARTLRWLAGHDFHRRSGVPHDHVRFCRARADKRAHCRDLALTHFVDDHPEVHAAIRGTVAHQYFFGPQRRPVPAYGRPTPTWADVERLVLRTLHVATPPSP</sequence>